<accession>H6QA23</accession>
<dbReference type="eggNOG" id="arCOG02661">
    <property type="taxonomic scope" value="Archaea"/>
</dbReference>
<dbReference type="HOGENOM" id="CLU_053305_3_0_2"/>
<feature type="domain" description="CRISPR type III-associated protein" evidence="2">
    <location>
        <begin position="105"/>
        <end position="251"/>
    </location>
</feature>
<dbReference type="Pfam" id="PF03787">
    <property type="entry name" value="RAMPs"/>
    <property type="match status" value="1"/>
</dbReference>
<keyword evidence="1" id="KW-0051">Antiviral defense</keyword>
<dbReference type="AlphaFoldDB" id="H6QA23"/>
<dbReference type="EMBL" id="CP003316">
    <property type="protein sequence ID" value="AFA39145.1"/>
    <property type="molecule type" value="Genomic_DNA"/>
</dbReference>
<keyword evidence="4" id="KW-1185">Reference proteome</keyword>
<organism evidence="3 4">
    <name type="scientific">Pyrobaculum oguniense (strain DSM 13380 / JCM 10595 / TE7)</name>
    <dbReference type="NCBI Taxonomy" id="698757"/>
    <lineage>
        <taxon>Archaea</taxon>
        <taxon>Thermoproteota</taxon>
        <taxon>Thermoprotei</taxon>
        <taxon>Thermoproteales</taxon>
        <taxon>Thermoproteaceae</taxon>
        <taxon>Pyrobaculum</taxon>
    </lineage>
</organism>
<dbReference type="InterPro" id="IPR005537">
    <property type="entry name" value="RAMP_III_fam"/>
</dbReference>
<proteinExistence type="predicted"/>
<evidence type="ECO:0000256" key="1">
    <source>
        <dbReference type="ARBA" id="ARBA00023118"/>
    </source>
</evidence>
<dbReference type="InterPro" id="IPR010172">
    <property type="entry name" value="CRISPR-assoc_prot_TM1791"/>
</dbReference>
<dbReference type="STRING" id="698757.Pogu_1118"/>
<gene>
    <name evidence="3" type="ordered locus">Pogu_1118</name>
</gene>
<protein>
    <submittedName>
        <fullName evidence="3">CRISPR type III-B/RAMP module RAMP protein Cmr6</fullName>
    </submittedName>
</protein>
<dbReference type="NCBIfam" id="TIGR01898">
    <property type="entry name" value="cas_TM1791_cmr6"/>
    <property type="match status" value="1"/>
</dbReference>
<sequence length="252" mass="26965">MALDKLEQICRGADANVASCLSLGIVKDFQKIAKDRYTKWSNASVRDLAAAYTCNNAAALLDASSRYMALVYEALHAAYGMAVSIDAEVETRLTIHVKSPYIPLEIGISWHPVLNLPYIPASSLKGAARAYAEVNNIRPCGKAPEEVFGSPTGAGLVELTDAYPVKCGDKLIEPDIINPHYREAEGAIGEADASPTPLLFPAVARGVVFRFFIAPRAEADGKCLTDVLDVIRGALTEGIGAKTRLGYGVLKL</sequence>
<dbReference type="GO" id="GO:0051607">
    <property type="term" value="P:defense response to virus"/>
    <property type="evidence" value="ECO:0007669"/>
    <property type="project" value="UniProtKB-KW"/>
</dbReference>
<dbReference type="KEGG" id="pog:Pogu_1118"/>
<reference evidence="3 4" key="1">
    <citation type="journal article" date="2012" name="Stand. Genomic Sci.">
        <title>Complete genome sequence of Pyrobaculum oguniense.</title>
        <authorList>
            <person name="Bernick D.L."/>
            <person name="Karplus K."/>
            <person name="Lui L.M."/>
            <person name="Coker J.K."/>
            <person name="Murphy J.N."/>
            <person name="Chan P.P."/>
            <person name="Cozen A.E."/>
            <person name="Lowe T.M."/>
        </authorList>
    </citation>
    <scope>NUCLEOTIDE SEQUENCE [LARGE SCALE GENOMIC DNA]</scope>
    <source>
        <strain evidence="3 4">TE7</strain>
    </source>
</reference>
<dbReference type="PANTHER" id="PTHR39965:SF1">
    <property type="entry name" value="CRISPR SYSTEM CMR SUBUNIT CMR6"/>
    <property type="match status" value="1"/>
</dbReference>
<name>H6QA23_PYROT</name>
<dbReference type="Proteomes" id="UP000009062">
    <property type="component" value="Chromosome"/>
</dbReference>
<evidence type="ECO:0000313" key="3">
    <source>
        <dbReference type="EMBL" id="AFA39145.1"/>
    </source>
</evidence>
<dbReference type="PANTHER" id="PTHR39965">
    <property type="entry name" value="CRISPR SYSTEM CMR SUBUNIT CMR6"/>
    <property type="match status" value="1"/>
</dbReference>
<evidence type="ECO:0000259" key="2">
    <source>
        <dbReference type="Pfam" id="PF03787"/>
    </source>
</evidence>
<evidence type="ECO:0000313" key="4">
    <source>
        <dbReference type="Proteomes" id="UP000009062"/>
    </source>
</evidence>